<dbReference type="SMART" id="SM00965">
    <property type="entry name" value="STN"/>
    <property type="match status" value="1"/>
</dbReference>
<dbReference type="GO" id="GO:0015627">
    <property type="term" value="C:type II protein secretion system complex"/>
    <property type="evidence" value="ECO:0007669"/>
    <property type="project" value="TreeGrafter"/>
</dbReference>
<dbReference type="Gene3D" id="3.10.350.10">
    <property type="entry name" value="LysM domain"/>
    <property type="match status" value="2"/>
</dbReference>
<feature type="domain" description="LysM" evidence="9">
    <location>
        <begin position="475"/>
        <end position="518"/>
    </location>
</feature>
<dbReference type="PRINTS" id="PR00811">
    <property type="entry name" value="BCTERIALGSPD"/>
</dbReference>
<name>A0A4R8H6D0_9FIRM</name>
<evidence type="ECO:0000313" key="10">
    <source>
        <dbReference type="EMBL" id="TDX53026.1"/>
    </source>
</evidence>
<keyword evidence="3" id="KW-0732">Signal</keyword>
<dbReference type="EMBL" id="SOEG01000004">
    <property type="protein sequence ID" value="TDX53026.1"/>
    <property type="molecule type" value="Genomic_DNA"/>
</dbReference>
<dbReference type="InterPro" id="IPR036779">
    <property type="entry name" value="LysM_dom_sf"/>
</dbReference>
<dbReference type="GO" id="GO:0009279">
    <property type="term" value="C:cell outer membrane"/>
    <property type="evidence" value="ECO:0007669"/>
    <property type="project" value="UniProtKB-SubCell"/>
</dbReference>
<evidence type="ECO:0000256" key="2">
    <source>
        <dbReference type="ARBA" id="ARBA00022448"/>
    </source>
</evidence>
<protein>
    <submittedName>
        <fullName evidence="10">Type IV pilus assembly protein PilQ</fullName>
    </submittedName>
</protein>
<dbReference type="SUPFAM" id="SSF54106">
    <property type="entry name" value="LysM domain"/>
    <property type="match status" value="2"/>
</dbReference>
<dbReference type="PROSITE" id="PS51782">
    <property type="entry name" value="LYSM"/>
    <property type="match status" value="2"/>
</dbReference>
<evidence type="ECO:0000259" key="9">
    <source>
        <dbReference type="PROSITE" id="PS51782"/>
    </source>
</evidence>
<dbReference type="InterPro" id="IPR001775">
    <property type="entry name" value="GspD/PilQ"/>
</dbReference>
<dbReference type="Gene3D" id="3.30.1370.130">
    <property type="match status" value="1"/>
</dbReference>
<keyword evidence="2 7" id="KW-0813">Transport</keyword>
<dbReference type="SMART" id="SM00257">
    <property type="entry name" value="LysM"/>
    <property type="match status" value="2"/>
</dbReference>
<dbReference type="PANTHER" id="PTHR30332:SF24">
    <property type="entry name" value="SECRETIN GSPD-RELATED"/>
    <property type="match status" value="1"/>
</dbReference>
<evidence type="ECO:0000256" key="3">
    <source>
        <dbReference type="ARBA" id="ARBA00022729"/>
    </source>
</evidence>
<proteinExistence type="inferred from homology"/>
<dbReference type="Pfam" id="PF03958">
    <property type="entry name" value="Secretin_N"/>
    <property type="match status" value="1"/>
</dbReference>
<keyword evidence="8" id="KW-0812">Transmembrane</keyword>
<dbReference type="CDD" id="cd00118">
    <property type="entry name" value="LysM"/>
    <property type="match status" value="2"/>
</dbReference>
<comment type="subcellular location">
    <subcellularLocation>
        <location evidence="7">Cell outer membrane</location>
    </subcellularLocation>
    <subcellularLocation>
        <location evidence="1">Membrane</location>
    </subcellularLocation>
</comment>
<sequence length="523" mass="58553">MVDTLLISLEVRTIKIKRNFSAILVVIILMSLVSVNYPTIASSTKESNINLNFRGVELRDAFRAIANIADMNIITDSSVKGTVTVDLKGLSYLEAINLLVKTNGLDYRIVGNTVLIGNSKNLKENFDQKETKVFKLYHSEPKEVKAGLELVVDSNSIKVDERTKSIMVFAYPDEIERIGKLIKDLDEAKKQVIIEARIEDINRDKLKSMGIDWSFAAKQSSTGSNITWDSISPDVENVLEVGDVAMDYTSVLRMLHQDGDSTTLAKPHISTIDGKEAMINIGQEVPIVKKNNEDEVEFEFRNVGTILRIKPRVDNNNKVLLELKPEVSSVADWEAGYPILDTKKLETNVIIESGNTIAIGGLISDKQIESLSKVPLLGDVPLLGQLFRNREVTNEKRELVIFITPRIVDNSKESKVSNDIDKKTFKYLVKRSDTLWNIGKAFNISFAKIMNYNNIESPKMLELGQILKIPVPANRYYVVAKNDDLRSLAKRYNVGVDDIKRINNLETLEGKAGESIVLPVAVK</sequence>
<feature type="domain" description="LysM" evidence="9">
    <location>
        <begin position="425"/>
        <end position="469"/>
    </location>
</feature>
<keyword evidence="5" id="KW-0998">Cell outer membrane</keyword>
<dbReference type="InterPro" id="IPR050810">
    <property type="entry name" value="Bact_Secretion_Sys_Channel"/>
</dbReference>
<dbReference type="Proteomes" id="UP000295832">
    <property type="component" value="Unassembled WGS sequence"/>
</dbReference>
<evidence type="ECO:0000256" key="5">
    <source>
        <dbReference type="ARBA" id="ARBA00023237"/>
    </source>
</evidence>
<dbReference type="InterPro" id="IPR018392">
    <property type="entry name" value="LysM"/>
</dbReference>
<comment type="caution">
    <text evidence="10">The sequence shown here is derived from an EMBL/GenBank/DDBJ whole genome shotgun (WGS) entry which is preliminary data.</text>
</comment>
<keyword evidence="4 8" id="KW-0472">Membrane</keyword>
<gene>
    <name evidence="10" type="ORF">C7959_104156</name>
</gene>
<dbReference type="Gene3D" id="3.30.1370.120">
    <property type="match status" value="1"/>
</dbReference>
<feature type="transmembrane region" description="Helical" evidence="8">
    <location>
        <begin position="20"/>
        <end position="40"/>
    </location>
</feature>
<dbReference type="InterPro" id="IPR011662">
    <property type="entry name" value="Secretin/TonB_short_N"/>
</dbReference>
<evidence type="ECO:0000256" key="4">
    <source>
        <dbReference type="ARBA" id="ARBA00023136"/>
    </source>
</evidence>
<dbReference type="InterPro" id="IPR004846">
    <property type="entry name" value="T2SS/T3SS_dom"/>
</dbReference>
<evidence type="ECO:0000256" key="6">
    <source>
        <dbReference type="RuleBase" id="RU004003"/>
    </source>
</evidence>
<dbReference type="GO" id="GO:0009306">
    <property type="term" value="P:protein secretion"/>
    <property type="evidence" value="ECO:0007669"/>
    <property type="project" value="InterPro"/>
</dbReference>
<dbReference type="Pfam" id="PF01476">
    <property type="entry name" value="LysM"/>
    <property type="match status" value="2"/>
</dbReference>
<organism evidence="10 11">
    <name type="scientific">Orenia marismortui</name>
    <dbReference type="NCBI Taxonomy" id="46469"/>
    <lineage>
        <taxon>Bacteria</taxon>
        <taxon>Bacillati</taxon>
        <taxon>Bacillota</taxon>
        <taxon>Clostridia</taxon>
        <taxon>Halanaerobiales</taxon>
        <taxon>Halobacteroidaceae</taxon>
        <taxon>Orenia</taxon>
    </lineage>
</organism>
<dbReference type="InterPro" id="IPR005644">
    <property type="entry name" value="NolW-like"/>
</dbReference>
<evidence type="ECO:0000256" key="1">
    <source>
        <dbReference type="ARBA" id="ARBA00004370"/>
    </source>
</evidence>
<comment type="similarity">
    <text evidence="6">Belongs to the bacterial secretin family.</text>
</comment>
<dbReference type="Pfam" id="PF00263">
    <property type="entry name" value="Secretin"/>
    <property type="match status" value="1"/>
</dbReference>
<dbReference type="InterPro" id="IPR038591">
    <property type="entry name" value="NolW-like_sf"/>
</dbReference>
<accession>A0A4R8H6D0</accession>
<evidence type="ECO:0000256" key="7">
    <source>
        <dbReference type="RuleBase" id="RU004004"/>
    </source>
</evidence>
<keyword evidence="8" id="KW-1133">Transmembrane helix</keyword>
<keyword evidence="11" id="KW-1185">Reference proteome</keyword>
<evidence type="ECO:0000256" key="8">
    <source>
        <dbReference type="SAM" id="Phobius"/>
    </source>
</evidence>
<dbReference type="AlphaFoldDB" id="A0A4R8H6D0"/>
<dbReference type="PANTHER" id="PTHR30332">
    <property type="entry name" value="PROBABLE GENERAL SECRETION PATHWAY PROTEIN D"/>
    <property type="match status" value="1"/>
</dbReference>
<evidence type="ECO:0000313" key="11">
    <source>
        <dbReference type="Proteomes" id="UP000295832"/>
    </source>
</evidence>
<reference evidence="10 11" key="1">
    <citation type="submission" date="2019-03" db="EMBL/GenBank/DDBJ databases">
        <title>Subsurface microbial communities from deep shales in Ohio and West Virginia, USA.</title>
        <authorList>
            <person name="Wrighton K."/>
        </authorList>
    </citation>
    <scope>NUCLEOTIDE SEQUENCE [LARGE SCALE GENOMIC DNA]</scope>
    <source>
        <strain evidence="10 11">MSL 6dP</strain>
    </source>
</reference>
<dbReference type="RefSeq" id="WP_134115316.1">
    <property type="nucleotide sequence ID" value="NZ_SOEG01000004.1"/>
</dbReference>